<reference evidence="1" key="1">
    <citation type="journal article" date="2020" name="Stud. Mycol.">
        <title>101 Dothideomycetes genomes: a test case for predicting lifestyles and emergence of pathogens.</title>
        <authorList>
            <person name="Haridas S."/>
            <person name="Albert R."/>
            <person name="Binder M."/>
            <person name="Bloem J."/>
            <person name="Labutti K."/>
            <person name="Salamov A."/>
            <person name="Andreopoulos B."/>
            <person name="Baker S."/>
            <person name="Barry K."/>
            <person name="Bills G."/>
            <person name="Bluhm B."/>
            <person name="Cannon C."/>
            <person name="Castanera R."/>
            <person name="Culley D."/>
            <person name="Daum C."/>
            <person name="Ezra D."/>
            <person name="Gonzalez J."/>
            <person name="Henrissat B."/>
            <person name="Kuo A."/>
            <person name="Liang C."/>
            <person name="Lipzen A."/>
            <person name="Lutzoni F."/>
            <person name="Magnuson J."/>
            <person name="Mondo S."/>
            <person name="Nolan M."/>
            <person name="Ohm R."/>
            <person name="Pangilinan J."/>
            <person name="Park H.-J."/>
            <person name="Ramirez L."/>
            <person name="Alfaro M."/>
            <person name="Sun H."/>
            <person name="Tritt A."/>
            <person name="Yoshinaga Y."/>
            <person name="Zwiers L.-H."/>
            <person name="Turgeon B."/>
            <person name="Goodwin S."/>
            <person name="Spatafora J."/>
            <person name="Crous P."/>
            <person name="Grigoriev I."/>
        </authorList>
    </citation>
    <scope>NUCLEOTIDE SEQUENCE</scope>
    <source>
        <strain evidence="1">ATCC 200398</strain>
    </source>
</reference>
<sequence length="153" mass="17843">MHQYVPRRLCTGRTKFQVNIAQDQGLRLDAKIFFAALDAWECRYFIYYLLHSSVDTKHLYPRAKITLEFGSYTHNRSLGGLTSDDFVIMYQFKPMHTEYWDQDMKARRDVFLRAKTNISNLHAPIEILRIVRGLDEKGNHVEETNCRGIGNGG</sequence>
<evidence type="ECO:0000313" key="2">
    <source>
        <dbReference type="Proteomes" id="UP000799755"/>
    </source>
</evidence>
<accession>A0ACB6R5I6</accession>
<name>A0ACB6R5I6_9PLEO</name>
<gene>
    <name evidence="1" type="ORF">BDR25DRAFT_351644</name>
</gene>
<protein>
    <submittedName>
        <fullName evidence="1">Uncharacterized protein</fullName>
    </submittedName>
</protein>
<evidence type="ECO:0000313" key="1">
    <source>
        <dbReference type="EMBL" id="KAF2474098.1"/>
    </source>
</evidence>
<proteinExistence type="predicted"/>
<comment type="caution">
    <text evidence="1">The sequence shown here is derived from an EMBL/GenBank/DDBJ whole genome shotgun (WGS) entry which is preliminary data.</text>
</comment>
<organism evidence="1 2">
    <name type="scientific">Lindgomyces ingoldianus</name>
    <dbReference type="NCBI Taxonomy" id="673940"/>
    <lineage>
        <taxon>Eukaryota</taxon>
        <taxon>Fungi</taxon>
        <taxon>Dikarya</taxon>
        <taxon>Ascomycota</taxon>
        <taxon>Pezizomycotina</taxon>
        <taxon>Dothideomycetes</taxon>
        <taxon>Pleosporomycetidae</taxon>
        <taxon>Pleosporales</taxon>
        <taxon>Lindgomycetaceae</taxon>
        <taxon>Lindgomyces</taxon>
    </lineage>
</organism>
<dbReference type="Proteomes" id="UP000799755">
    <property type="component" value="Unassembled WGS sequence"/>
</dbReference>
<dbReference type="EMBL" id="MU003498">
    <property type="protein sequence ID" value="KAF2474098.1"/>
    <property type="molecule type" value="Genomic_DNA"/>
</dbReference>
<keyword evidence="2" id="KW-1185">Reference proteome</keyword>